<keyword evidence="3" id="KW-1134">Transmembrane beta strand</keyword>
<dbReference type="Proteomes" id="UP000052023">
    <property type="component" value="Unassembled WGS sequence"/>
</dbReference>
<dbReference type="InterPro" id="IPR037066">
    <property type="entry name" value="Plug_dom_sf"/>
</dbReference>
<comment type="caution">
    <text evidence="15">The sequence shown here is derived from an EMBL/GenBank/DDBJ whole genome shotgun (WGS) entry which is preliminary data.</text>
</comment>
<keyword evidence="2" id="KW-0813">Transport</keyword>
<feature type="domain" description="TonB-dependent receptor plug" evidence="13">
    <location>
        <begin position="155"/>
        <end position="254"/>
    </location>
</feature>
<dbReference type="InterPro" id="IPR039426">
    <property type="entry name" value="TonB-dep_rcpt-like"/>
</dbReference>
<dbReference type="AlphaFoldDB" id="A0A0R3M767"/>
<evidence type="ECO:0000256" key="4">
    <source>
        <dbReference type="ARBA" id="ARBA00022692"/>
    </source>
</evidence>
<feature type="compositionally biased region" description="Low complexity" evidence="10">
    <location>
        <begin position="70"/>
        <end position="99"/>
    </location>
</feature>
<evidence type="ECO:0000256" key="2">
    <source>
        <dbReference type="ARBA" id="ARBA00022448"/>
    </source>
</evidence>
<feature type="region of interest" description="Disordered" evidence="10">
    <location>
        <begin position="49"/>
        <end position="174"/>
    </location>
</feature>
<evidence type="ECO:0000313" key="16">
    <source>
        <dbReference type="Proteomes" id="UP000052023"/>
    </source>
</evidence>
<evidence type="ECO:0000259" key="13">
    <source>
        <dbReference type="Pfam" id="PF07715"/>
    </source>
</evidence>
<keyword evidence="16" id="KW-1185">Reference proteome</keyword>
<dbReference type="EMBL" id="LLYA01000225">
    <property type="protein sequence ID" value="KRR15802.1"/>
    <property type="molecule type" value="Genomic_DNA"/>
</dbReference>
<evidence type="ECO:0000256" key="11">
    <source>
        <dbReference type="SAM" id="SignalP"/>
    </source>
</evidence>
<keyword evidence="4" id="KW-0812">Transmembrane</keyword>
<dbReference type="InterPro" id="IPR012910">
    <property type="entry name" value="Plug_dom"/>
</dbReference>
<feature type="domain" description="Outer membrane protein beta-barrel" evidence="14">
    <location>
        <begin position="837"/>
        <end position="1067"/>
    </location>
</feature>
<feature type="signal peptide" evidence="11">
    <location>
        <begin position="1"/>
        <end position="41"/>
    </location>
</feature>
<dbReference type="Pfam" id="PF07715">
    <property type="entry name" value="Plug"/>
    <property type="match status" value="1"/>
</dbReference>
<evidence type="ECO:0000259" key="12">
    <source>
        <dbReference type="Pfam" id="PF00593"/>
    </source>
</evidence>
<evidence type="ECO:0000256" key="9">
    <source>
        <dbReference type="RuleBase" id="RU003357"/>
    </source>
</evidence>
<comment type="subcellular location">
    <subcellularLocation>
        <location evidence="1">Cell outer membrane</location>
        <topology evidence="1">Multi-pass membrane protein</topology>
    </subcellularLocation>
</comment>
<dbReference type="InterPro" id="IPR027385">
    <property type="entry name" value="Beta-barrel_OMP"/>
</dbReference>
<keyword evidence="7 9" id="KW-0472">Membrane</keyword>
<dbReference type="InterPro" id="IPR000531">
    <property type="entry name" value="Beta-barrel_TonB"/>
</dbReference>
<dbReference type="PANTHER" id="PTHR30069:SF40">
    <property type="entry name" value="TONB-DEPENDENT RECEPTOR NMB0964-RELATED"/>
    <property type="match status" value="1"/>
</dbReference>
<feature type="domain" description="TonB-dependent receptor-like beta-barrel" evidence="12">
    <location>
        <begin position="353"/>
        <end position="752"/>
    </location>
</feature>
<dbReference type="Pfam" id="PF00593">
    <property type="entry name" value="TonB_dep_Rec_b-barrel"/>
    <property type="match status" value="1"/>
</dbReference>
<dbReference type="PANTHER" id="PTHR30069">
    <property type="entry name" value="TONB-DEPENDENT OUTER MEMBRANE RECEPTOR"/>
    <property type="match status" value="1"/>
</dbReference>
<dbReference type="Pfam" id="PF13505">
    <property type="entry name" value="OMP_b-brl"/>
    <property type="match status" value="1"/>
</dbReference>
<evidence type="ECO:0000256" key="7">
    <source>
        <dbReference type="ARBA" id="ARBA00023136"/>
    </source>
</evidence>
<sequence length="1075" mass="113559">MALRLIKWLLLKRDRLGMNMRATRMALAGTSALAVVWLSHAATLAQTAAPAPSAPQAAPPTEPAAPAPPAAGQAPAEPAPSQTAPAPAAGPQATPNAPAEIDMPQVTVEGRQPKPARRAARSEPSRRSTTVAAPLPGPTPPLAPTSRFNQPFAPLSTIGSNQIQTGSSNGGFGSLFTNMPGATSAGLATESSRPILRGLSDAKVRIQENGVGAVDVSDIAQDHAVPIDPLAIQKVDVIRGPGALRFGSQAVGGVVDVNNNRIPTAAPLGGMAAELRSGVTSVNKGWESGLLLDAGGRNAAVHADIYGRSSSDYSVPSYPYLVPPIPAPAFNGKQPNSASQNAGAAIGGSWLFDGGYAGIAVSRFTSDYYVPGIATADARQHNDLEQTKISSKGEYRPDASVLAAIRYWTGYSEYRHDETVLATTGFQEIAATFKNRQTEGKLEFELAPFATPIGALTSIFGAQGAYQQLDTEGQAILLPAQTGTAAAYFLNEVRHTDTLRTQLAGRIEGVNVAGTAFTFPPNFLPPPDEPGRATAKLDFMPKSVSFGIIKDLPSSLVASLTLQRIERAPRALELFAQGPDGSEKTFKIGNPNLGIETAQTAEIGLKRTDGDFRFAANAYYTSYDKFIFSRATGIFCQETFASCGAGTDYIQVNYDQRDATFRGGELAWQWDAAQLGNGTLGLDGQYDVVRATFTDGSNVPRIPPMRLGGGVYWRNDNWFARVGVLHAFAQNDIPQFDTPTAGYDLVKVQLEHRKFWRDSPWGAVEVATGVVGDNLLNANIRNSVQFHKDEILQPGRGLKLFLNVKYGVDRPSGPPGTWIGTARRPAGNGYYKSPALEAVAWNWAGIYAGGNVGYLRGEGVTNAAFSDVATGTSLAGARLSSTHDTASIGGQAGYNWTSGRMLAGIEGDFEYRNQRGSSATVCSGNICNPALAPLDATVTASLDYRLGWAASVRGRVGTLVTPDLLAYATAGVPFGKITTSTAVAGFDNAGVATTASLDRHLYRFGWAVSAGFETRLTGNWTAKLEYLHMDFGSMRSTPPVAVNTAVAFDANTRVTSDGVRIGMNYRFGGGAIIAD</sequence>
<keyword evidence="6 9" id="KW-0798">TonB box</keyword>
<dbReference type="Gene3D" id="2.40.170.20">
    <property type="entry name" value="TonB-dependent receptor, beta-barrel domain"/>
    <property type="match status" value="1"/>
</dbReference>
<evidence type="ECO:0000256" key="1">
    <source>
        <dbReference type="ARBA" id="ARBA00004571"/>
    </source>
</evidence>
<name>A0A0R3M767_9BRAD</name>
<dbReference type="InterPro" id="IPR011250">
    <property type="entry name" value="OMP/PagP_B-barrel"/>
</dbReference>
<dbReference type="SUPFAM" id="SSF56925">
    <property type="entry name" value="OMPA-like"/>
    <property type="match status" value="1"/>
</dbReference>
<dbReference type="SUPFAM" id="SSF56935">
    <property type="entry name" value="Porins"/>
    <property type="match status" value="1"/>
</dbReference>
<dbReference type="GO" id="GO:0015344">
    <property type="term" value="F:siderophore uptake transmembrane transporter activity"/>
    <property type="evidence" value="ECO:0007669"/>
    <property type="project" value="TreeGrafter"/>
</dbReference>
<evidence type="ECO:0000313" key="15">
    <source>
        <dbReference type="EMBL" id="KRR15802.1"/>
    </source>
</evidence>
<evidence type="ECO:0000259" key="14">
    <source>
        <dbReference type="Pfam" id="PF13505"/>
    </source>
</evidence>
<gene>
    <name evidence="15" type="ORF">CQ13_13845</name>
</gene>
<dbReference type="InterPro" id="IPR036942">
    <property type="entry name" value="Beta-barrel_TonB_sf"/>
</dbReference>
<organism evidence="15 16">
    <name type="scientific">Bradyrhizobium retamae</name>
    <dbReference type="NCBI Taxonomy" id="1300035"/>
    <lineage>
        <taxon>Bacteria</taxon>
        <taxon>Pseudomonadati</taxon>
        <taxon>Pseudomonadota</taxon>
        <taxon>Alphaproteobacteria</taxon>
        <taxon>Hyphomicrobiales</taxon>
        <taxon>Nitrobacteraceae</taxon>
        <taxon>Bradyrhizobium</taxon>
    </lineage>
</organism>
<accession>A0A0R3M767</accession>
<evidence type="ECO:0000256" key="8">
    <source>
        <dbReference type="ARBA" id="ARBA00023237"/>
    </source>
</evidence>
<keyword evidence="8" id="KW-0998">Cell outer membrane</keyword>
<reference evidence="15 16" key="1">
    <citation type="submission" date="2014-03" db="EMBL/GenBank/DDBJ databases">
        <title>Bradyrhizobium valentinum sp. nov., isolated from effective nodules of Lupinus mariae-josephae, a lupine endemic of basic-lime soils in Eastern Spain.</title>
        <authorList>
            <person name="Duran D."/>
            <person name="Rey L."/>
            <person name="Navarro A."/>
            <person name="Busquets A."/>
            <person name="Imperial J."/>
            <person name="Ruiz-Argueso T."/>
        </authorList>
    </citation>
    <scope>NUCLEOTIDE SEQUENCE [LARGE SCALE GENOMIC DNA]</scope>
    <source>
        <strain evidence="15 16">Ro19</strain>
    </source>
</reference>
<dbReference type="Gene3D" id="2.170.130.10">
    <property type="entry name" value="TonB-dependent receptor, plug domain"/>
    <property type="match status" value="1"/>
</dbReference>
<dbReference type="GO" id="GO:0009279">
    <property type="term" value="C:cell outer membrane"/>
    <property type="evidence" value="ECO:0007669"/>
    <property type="project" value="UniProtKB-SubCell"/>
</dbReference>
<dbReference type="GO" id="GO:0044718">
    <property type="term" value="P:siderophore transmembrane transport"/>
    <property type="evidence" value="ECO:0007669"/>
    <property type="project" value="TreeGrafter"/>
</dbReference>
<feature type="compositionally biased region" description="Pro residues" evidence="10">
    <location>
        <begin position="57"/>
        <end position="69"/>
    </location>
</feature>
<keyword evidence="5 11" id="KW-0732">Signal</keyword>
<evidence type="ECO:0000256" key="3">
    <source>
        <dbReference type="ARBA" id="ARBA00022452"/>
    </source>
</evidence>
<proteinExistence type="inferred from homology"/>
<dbReference type="Gene3D" id="2.40.160.20">
    <property type="match status" value="1"/>
</dbReference>
<evidence type="ECO:0000256" key="5">
    <source>
        <dbReference type="ARBA" id="ARBA00022729"/>
    </source>
</evidence>
<protein>
    <recommendedName>
        <fullName evidence="17">TonB-dependent receptor</fullName>
    </recommendedName>
</protein>
<evidence type="ECO:0000256" key="10">
    <source>
        <dbReference type="SAM" id="MobiDB-lite"/>
    </source>
</evidence>
<evidence type="ECO:0008006" key="17">
    <source>
        <dbReference type="Google" id="ProtNLM"/>
    </source>
</evidence>
<feature type="compositionally biased region" description="Polar residues" evidence="10">
    <location>
        <begin position="157"/>
        <end position="167"/>
    </location>
</feature>
<evidence type="ECO:0000256" key="6">
    <source>
        <dbReference type="ARBA" id="ARBA00023077"/>
    </source>
</evidence>
<feature type="chain" id="PRO_5006443789" description="TonB-dependent receptor" evidence="11">
    <location>
        <begin position="42"/>
        <end position="1075"/>
    </location>
</feature>
<comment type="similarity">
    <text evidence="9">Belongs to the TonB-dependent receptor family.</text>
</comment>